<comment type="caution">
    <text evidence="1">The sequence shown here is derived from an EMBL/GenBank/DDBJ whole genome shotgun (WGS) entry which is preliminary data.</text>
</comment>
<evidence type="ECO:0000313" key="1">
    <source>
        <dbReference type="EMBL" id="PSB14067.1"/>
    </source>
</evidence>
<dbReference type="InterPro" id="IPR011518">
    <property type="entry name" value="Transposase_36"/>
</dbReference>
<proteinExistence type="predicted"/>
<dbReference type="AlphaFoldDB" id="A0A2T1D0Q7"/>
<dbReference type="STRING" id="1920490.GCA_001895925_03878"/>
<reference evidence="1 2" key="1">
    <citation type="submission" date="2018-02" db="EMBL/GenBank/DDBJ databases">
        <authorList>
            <person name="Cohen D.B."/>
            <person name="Kent A.D."/>
        </authorList>
    </citation>
    <scope>NUCLEOTIDE SEQUENCE [LARGE SCALE GENOMIC DNA]</scope>
    <source>
        <strain evidence="1 2">ULC007</strain>
    </source>
</reference>
<dbReference type="Proteomes" id="UP000238634">
    <property type="component" value="Unassembled WGS sequence"/>
</dbReference>
<dbReference type="Pfam" id="PF07592">
    <property type="entry name" value="DDE_Tnp_ISAZ013"/>
    <property type="match status" value="1"/>
</dbReference>
<accession>A0A2T1D0Q7</accession>
<gene>
    <name evidence="1" type="ORF">C7B65_26780</name>
</gene>
<dbReference type="EMBL" id="PVWG01000106">
    <property type="protein sequence ID" value="PSB14067.1"/>
    <property type="molecule type" value="Genomic_DNA"/>
</dbReference>
<sequence length="122" mass="13554">MILPTKSWVKPFPMECMTSLKMMLACQSASVVIQPSSLSKRSGDGGTNWGSLGMTKSHRLLITADSGGSNGHRNRLWKELQRLADGTGMKVEVCHYPPGTSKWNKIEHRLFCHITRKGLAKK</sequence>
<reference evidence="1 2" key="2">
    <citation type="submission" date="2018-03" db="EMBL/GenBank/DDBJ databases">
        <title>The ancient ancestry and fast evolution of plastids.</title>
        <authorList>
            <person name="Moore K.R."/>
            <person name="Magnabosco C."/>
            <person name="Momper L."/>
            <person name="Gold D.A."/>
            <person name="Bosak T."/>
            <person name="Fournier G.P."/>
        </authorList>
    </citation>
    <scope>NUCLEOTIDE SEQUENCE [LARGE SCALE GENOMIC DNA]</scope>
    <source>
        <strain evidence="1 2">ULC007</strain>
    </source>
</reference>
<evidence type="ECO:0008006" key="3">
    <source>
        <dbReference type="Google" id="ProtNLM"/>
    </source>
</evidence>
<name>A0A2T1D0Q7_9CYAN</name>
<keyword evidence="2" id="KW-1185">Reference proteome</keyword>
<organism evidence="1 2">
    <name type="scientific">Phormidesmis priestleyi ULC007</name>
    <dbReference type="NCBI Taxonomy" id="1920490"/>
    <lineage>
        <taxon>Bacteria</taxon>
        <taxon>Bacillati</taxon>
        <taxon>Cyanobacteriota</taxon>
        <taxon>Cyanophyceae</taxon>
        <taxon>Leptolyngbyales</taxon>
        <taxon>Leptolyngbyaceae</taxon>
        <taxon>Phormidesmis</taxon>
    </lineage>
</organism>
<evidence type="ECO:0000313" key="2">
    <source>
        <dbReference type="Proteomes" id="UP000238634"/>
    </source>
</evidence>
<protein>
    <recommendedName>
        <fullName evidence="3">ISAzo13 family transposase</fullName>
    </recommendedName>
</protein>